<sequence length="69" mass="8096">MGQNFCSEISEDYVELHVKDNKETAEKMYKKYFKNGEFVKPTIDSKKTLNEMFKKQGEIYTKKYGNGSV</sequence>
<dbReference type="RefSeq" id="YP_009209724.1">
    <property type="nucleotide sequence ID" value="NC_028924.1"/>
</dbReference>
<accession>A0A0F7IJW4</accession>
<dbReference type="Proteomes" id="UP000204415">
    <property type="component" value="Segment"/>
</dbReference>
<organism evidence="1 2">
    <name type="scientific">Polaribacter phage P12002L</name>
    <dbReference type="NCBI Taxonomy" id="1647386"/>
    <lineage>
        <taxon>Viruses</taxon>
        <taxon>Duplodnaviria</taxon>
        <taxon>Heunggongvirae</taxon>
        <taxon>Uroviricota</taxon>
        <taxon>Caudoviricetes</taxon>
        <taxon>Incheonvirus</taxon>
        <taxon>Incheonvirus P12002L</taxon>
    </lineage>
</organism>
<evidence type="ECO:0000313" key="1">
    <source>
        <dbReference type="EMBL" id="AKG94238.1"/>
    </source>
</evidence>
<protein>
    <submittedName>
        <fullName evidence="1">Uncharacterized protein</fullName>
    </submittedName>
</protein>
<dbReference type="EMBL" id="KR136259">
    <property type="protein sequence ID" value="AKG94238.1"/>
    <property type="molecule type" value="Genomic_DNA"/>
</dbReference>
<reference evidence="1 2" key="1">
    <citation type="journal article" date="2015" name="Stand. Genomic Sci.">
        <title>Complete genome sequences of bacteriophages P12002L and P12002S, two lytic phages that infect a marine Polaribacter strain.</title>
        <authorList>
            <person name="Kang I."/>
            <person name="Jang H."/>
            <person name="Cho J.-C."/>
        </authorList>
    </citation>
    <scope>NUCLEOTIDE SEQUENCE [LARGE SCALE GENOMIC DNA]</scope>
</reference>
<dbReference type="GeneID" id="26636143"/>
<dbReference type="OrthoDB" id="34769at10239"/>
<keyword evidence="2" id="KW-1185">Reference proteome</keyword>
<name>A0A0F7IJW4_9CAUD</name>
<evidence type="ECO:0000313" key="2">
    <source>
        <dbReference type="Proteomes" id="UP000204415"/>
    </source>
</evidence>
<dbReference type="KEGG" id="vg:26636143"/>
<gene>
    <name evidence="1" type="ORF">P12002L_0064</name>
</gene>
<proteinExistence type="predicted"/>